<dbReference type="AlphaFoldDB" id="A0A2D3VJA9"/>
<keyword evidence="3" id="KW-1185">Reference proteome</keyword>
<sequence length="419" mass="47361">MKIKPYGIVCNACAQQNKSDCDFARVMENAILAGREMLLEECCNNCEADHVTDCKSGPVGKHELPRIGFPGDLSWYDECKYREILRNRRQAKGLDALPTLYPPTDEYPHGPGEGVPQFHAQHNPRLFDARRSAKRRLHNEINATQAAWHQKYHAGQAHRQPLAAHGYPHQHGSTGYNGQQLPGAGPGQFHGNAQNGTRNFGHQAPFEFNPSIGGDGGHALAMPQLGTELETPRAPSDHLAVVAGLNRLVERLRAEAAENAEVVTGLNNLVERQREAAFEHADVVTATNRLVERLIQDNDNLRETNADLEAAEAEKEERGGVWLEQVEVALLRWDWFAFPNTYIKDNFSFIYVLRPSSYVKIAANTYIKDHFSFIYVLRPSSYIKDHFSFIYVLRPSSYIKDHFSFIYELVPLYGVLRHY</sequence>
<name>A0A2D3VJA9_9PEZI</name>
<keyword evidence="1" id="KW-0175">Coiled coil</keyword>
<dbReference type="GeneID" id="35601979"/>
<protein>
    <submittedName>
        <fullName evidence="2">Uncharacterized protein</fullName>
    </submittedName>
</protein>
<dbReference type="RefSeq" id="XP_023627882.1">
    <property type="nucleotide sequence ID" value="XM_023772114.1"/>
</dbReference>
<evidence type="ECO:0000313" key="3">
    <source>
        <dbReference type="Proteomes" id="UP000225277"/>
    </source>
</evidence>
<accession>A0A2D3VJA9</accession>
<dbReference type="EMBL" id="FJUY01000010">
    <property type="protein sequence ID" value="CZT20993.1"/>
    <property type="molecule type" value="Genomic_DNA"/>
</dbReference>
<organism evidence="2 3">
    <name type="scientific">Ramularia collo-cygni</name>
    <dbReference type="NCBI Taxonomy" id="112498"/>
    <lineage>
        <taxon>Eukaryota</taxon>
        <taxon>Fungi</taxon>
        <taxon>Dikarya</taxon>
        <taxon>Ascomycota</taxon>
        <taxon>Pezizomycotina</taxon>
        <taxon>Dothideomycetes</taxon>
        <taxon>Dothideomycetidae</taxon>
        <taxon>Mycosphaerellales</taxon>
        <taxon>Mycosphaerellaceae</taxon>
        <taxon>Ramularia</taxon>
    </lineage>
</organism>
<reference evidence="2 3" key="1">
    <citation type="submission" date="2016-03" db="EMBL/GenBank/DDBJ databases">
        <authorList>
            <person name="Ploux O."/>
        </authorList>
    </citation>
    <scope>NUCLEOTIDE SEQUENCE [LARGE SCALE GENOMIC DNA]</scope>
    <source>
        <strain evidence="2 3">URUG2</strain>
    </source>
</reference>
<dbReference type="Proteomes" id="UP000225277">
    <property type="component" value="Unassembled WGS sequence"/>
</dbReference>
<proteinExistence type="predicted"/>
<feature type="coiled-coil region" evidence="1">
    <location>
        <begin position="284"/>
        <end position="318"/>
    </location>
</feature>
<evidence type="ECO:0000313" key="2">
    <source>
        <dbReference type="EMBL" id="CZT20993.1"/>
    </source>
</evidence>
<gene>
    <name evidence="2" type="ORF">RCC_06854</name>
</gene>
<evidence type="ECO:0000256" key="1">
    <source>
        <dbReference type="SAM" id="Coils"/>
    </source>
</evidence>